<protein>
    <recommendedName>
        <fullName evidence="4">DUF4132 domain-containing protein</fullName>
    </recommendedName>
</protein>
<evidence type="ECO:0008006" key="4">
    <source>
        <dbReference type="Google" id="ProtNLM"/>
    </source>
</evidence>
<organism evidence="2 3">
    <name type="scientific">Actinomadura vinacea</name>
    <dbReference type="NCBI Taxonomy" id="115336"/>
    <lineage>
        <taxon>Bacteria</taxon>
        <taxon>Bacillati</taxon>
        <taxon>Actinomycetota</taxon>
        <taxon>Actinomycetes</taxon>
        <taxon>Streptosporangiales</taxon>
        <taxon>Thermomonosporaceae</taxon>
        <taxon>Actinomadura</taxon>
    </lineage>
</organism>
<feature type="region of interest" description="Disordered" evidence="1">
    <location>
        <begin position="1"/>
        <end position="28"/>
    </location>
</feature>
<gene>
    <name evidence="2" type="ORF">GCM10010191_86380</name>
</gene>
<dbReference type="RefSeq" id="WP_344597334.1">
    <property type="nucleotide sequence ID" value="NZ_BAAARW010000039.1"/>
</dbReference>
<evidence type="ECO:0000313" key="2">
    <source>
        <dbReference type="EMBL" id="GAA2454242.1"/>
    </source>
</evidence>
<accession>A0ABP5XM24</accession>
<feature type="region of interest" description="Disordered" evidence="1">
    <location>
        <begin position="825"/>
        <end position="857"/>
    </location>
</feature>
<feature type="compositionally biased region" description="Basic and acidic residues" evidence="1">
    <location>
        <begin position="828"/>
        <end position="844"/>
    </location>
</feature>
<proteinExistence type="predicted"/>
<evidence type="ECO:0000313" key="3">
    <source>
        <dbReference type="Proteomes" id="UP001501231"/>
    </source>
</evidence>
<reference evidence="3" key="1">
    <citation type="journal article" date="2019" name="Int. J. Syst. Evol. Microbiol.">
        <title>The Global Catalogue of Microorganisms (GCM) 10K type strain sequencing project: providing services to taxonomists for standard genome sequencing and annotation.</title>
        <authorList>
            <consortium name="The Broad Institute Genomics Platform"/>
            <consortium name="The Broad Institute Genome Sequencing Center for Infectious Disease"/>
            <person name="Wu L."/>
            <person name="Ma J."/>
        </authorList>
    </citation>
    <scope>NUCLEOTIDE SEQUENCE [LARGE SCALE GENOMIC DNA]</scope>
    <source>
        <strain evidence="3">JCM 3325</strain>
    </source>
</reference>
<evidence type="ECO:0000256" key="1">
    <source>
        <dbReference type="SAM" id="MobiDB-lite"/>
    </source>
</evidence>
<dbReference type="EMBL" id="BAAARW010000039">
    <property type="protein sequence ID" value="GAA2454242.1"/>
    <property type="molecule type" value="Genomic_DNA"/>
</dbReference>
<sequence>MTSPDENATALPDSWRRKLHPRRGGAPVRPVKVKSSVVAAMTARVAAGRPLCEMAFTARGSDPLLVEEGRRHLEGEAGPLGAAVVAATALPELDFGVLHEKDGCALVDTWIVEHGIGFAARAFVEMSEVTVRWAIRDSARVPGWVRGRNDPWPWPFAGMEYAVGRRLRTLLATCDEPEYRAAVEALAEARRTPRQRLVAAYLVPARSDWVAESCREAARSDVGSRFEWMYGCAVAGEHLDLIDPLDSWMAGPVEFTATLVDGAGAALAPTAARAADSGHGDGRAGGLDVLAMLPSDAAFRSLLDRLDQEGAEAALVTAMARFPRRAMRVLAEPGSSRAARLLAAHVRARPALAADGLPAEVRAVVEADARVPEAPAGDLPRALADPPWARPAGSAKRPVVIGGLEPVGEPAVRWAAGEREAWARQESEIALWDEDSDWDELARRFRLGDLKPWGERSLLVQGPEDLVRPLVPDWESPLVGDVHGWMRPVLARWELAALPAAQGLAEAAPARAGDLLLPFLDADVALQTAEWLARSKTGGRVARAWIERHGVEAVPLLVPAAMGKTGAARRGAEAALRLVAESRGEEAVVRAARPFGNEVVEAVQRLLATDPLEVYPAKVPAPVDVLIPHLLPQVLLRGRERALPASAVGHLLTMLEMSGPEERYAGLAAVREICDPASLAEFGWALFERWRDEGMPPGGTWALTQLGWSGDDGTVRRLSPLLRAWPGEGGHARTVTGLDVLAEIGTDFALANLNGFAERASSAKLRERARERIERVADGLGLSPERLADRLVPGLGLDDGASLVLDYGPRRFTVGFDERLRPYVTDADGNRRKDLPKPGARDDQAMAEAAYRPGSRN</sequence>
<name>A0ABP5XM24_9ACTN</name>
<keyword evidence="3" id="KW-1185">Reference proteome</keyword>
<comment type="caution">
    <text evidence="2">The sequence shown here is derived from an EMBL/GenBank/DDBJ whole genome shotgun (WGS) entry which is preliminary data.</text>
</comment>
<dbReference type="Proteomes" id="UP001501231">
    <property type="component" value="Unassembled WGS sequence"/>
</dbReference>